<organism evidence="1 2">
    <name type="scientific">Coniosporium uncinatum</name>
    <dbReference type="NCBI Taxonomy" id="93489"/>
    <lineage>
        <taxon>Eukaryota</taxon>
        <taxon>Fungi</taxon>
        <taxon>Dikarya</taxon>
        <taxon>Ascomycota</taxon>
        <taxon>Pezizomycotina</taxon>
        <taxon>Dothideomycetes</taxon>
        <taxon>Dothideomycetes incertae sedis</taxon>
        <taxon>Coniosporium</taxon>
    </lineage>
</organism>
<comment type="caution">
    <text evidence="1">The sequence shown here is derived from an EMBL/GenBank/DDBJ whole genome shotgun (WGS) entry which is preliminary data.</text>
</comment>
<evidence type="ECO:0000313" key="2">
    <source>
        <dbReference type="Proteomes" id="UP001186974"/>
    </source>
</evidence>
<evidence type="ECO:0000313" key="1">
    <source>
        <dbReference type="EMBL" id="KAK3076773.1"/>
    </source>
</evidence>
<dbReference type="EMBL" id="JAWDJW010003571">
    <property type="protein sequence ID" value="KAK3076773.1"/>
    <property type="molecule type" value="Genomic_DNA"/>
</dbReference>
<sequence length="154" mass="16000">MSFEPRSMHNPAPTANMQARRTSPGSAFNFDAGPSFDSPRFGSSLPYPQSSGATFSHGGLQTTSGDGPHLDPALFDGAQPFDHVHDHHGPEYGHGHSSSQGGASDLFNTLTNHDEMVHGGGGSQNASSMAAQALGIVGTSGYDEDASIAQFLEN</sequence>
<reference evidence="1" key="1">
    <citation type="submission" date="2024-09" db="EMBL/GenBank/DDBJ databases">
        <title>Black Yeasts Isolated from many extreme environments.</title>
        <authorList>
            <person name="Coleine C."/>
            <person name="Stajich J.E."/>
            <person name="Selbmann L."/>
        </authorList>
    </citation>
    <scope>NUCLEOTIDE SEQUENCE</scope>
    <source>
        <strain evidence="1">CCFEE 5737</strain>
    </source>
</reference>
<keyword evidence="2" id="KW-1185">Reference proteome</keyword>
<gene>
    <name evidence="1" type="ORF">LTS18_012099</name>
</gene>
<protein>
    <submittedName>
        <fullName evidence="1">Uncharacterized protein</fullName>
    </submittedName>
</protein>
<name>A0ACC3DJ95_9PEZI</name>
<proteinExistence type="predicted"/>
<dbReference type="Proteomes" id="UP001186974">
    <property type="component" value="Unassembled WGS sequence"/>
</dbReference>
<accession>A0ACC3DJ95</accession>